<sequence length="152" mass="15215">MKMSRAVLAVGLVLGLSGAAWAGTPAAGLGQAWPNTTDLSRSPHYHVYSFTQGGVRYIQVNALDGTVLGAVGTVGGEFIVLPMGNAARVATPQQPAAGSDAATPAAAPTPVYRDSSTTITATPMSDGSTQLQATPAVTTDVCDAVTCSTHGA</sequence>
<feature type="region of interest" description="Disordered" evidence="1">
    <location>
        <begin position="91"/>
        <end position="132"/>
    </location>
</feature>
<dbReference type="EMBL" id="JACZZA010000014">
    <property type="protein sequence ID" value="MBE1162508.1"/>
    <property type="molecule type" value="Genomic_DNA"/>
</dbReference>
<gene>
    <name evidence="3" type="ORF">IGX34_19145</name>
</gene>
<comment type="caution">
    <text evidence="3">The sequence shown here is derived from an EMBL/GenBank/DDBJ whole genome shotgun (WGS) entry which is preliminary data.</text>
</comment>
<keyword evidence="4" id="KW-1185">Reference proteome</keyword>
<evidence type="ECO:0000313" key="4">
    <source>
        <dbReference type="Proteomes" id="UP000651010"/>
    </source>
</evidence>
<name>A0ABR9GEP8_9GAMM</name>
<protein>
    <submittedName>
        <fullName evidence="3">Uncharacterized protein</fullName>
    </submittedName>
</protein>
<organism evidence="3 4">
    <name type="scientific">Dyella acidiphila</name>
    <dbReference type="NCBI Taxonomy" id="2775866"/>
    <lineage>
        <taxon>Bacteria</taxon>
        <taxon>Pseudomonadati</taxon>
        <taxon>Pseudomonadota</taxon>
        <taxon>Gammaproteobacteria</taxon>
        <taxon>Lysobacterales</taxon>
        <taxon>Rhodanobacteraceae</taxon>
        <taxon>Dyella</taxon>
    </lineage>
</organism>
<feature type="signal peptide" evidence="2">
    <location>
        <begin position="1"/>
        <end position="22"/>
    </location>
</feature>
<feature type="compositionally biased region" description="Low complexity" evidence="1">
    <location>
        <begin position="95"/>
        <end position="110"/>
    </location>
</feature>
<dbReference type="Proteomes" id="UP000651010">
    <property type="component" value="Unassembled WGS sequence"/>
</dbReference>
<feature type="chain" id="PRO_5045873033" evidence="2">
    <location>
        <begin position="23"/>
        <end position="152"/>
    </location>
</feature>
<reference evidence="3 4" key="1">
    <citation type="submission" date="2020-09" db="EMBL/GenBank/DDBJ databases">
        <title>Dyella sp. 7MK23 isolated from forest soil.</title>
        <authorList>
            <person name="Fu J."/>
        </authorList>
    </citation>
    <scope>NUCLEOTIDE SEQUENCE [LARGE SCALE GENOMIC DNA]</scope>
    <source>
        <strain evidence="3 4">7MK23</strain>
    </source>
</reference>
<accession>A0ABR9GEP8</accession>
<evidence type="ECO:0000313" key="3">
    <source>
        <dbReference type="EMBL" id="MBE1162508.1"/>
    </source>
</evidence>
<evidence type="ECO:0000256" key="1">
    <source>
        <dbReference type="SAM" id="MobiDB-lite"/>
    </source>
</evidence>
<keyword evidence="2" id="KW-0732">Signal</keyword>
<proteinExistence type="predicted"/>
<dbReference type="RefSeq" id="WP_192557351.1">
    <property type="nucleotide sequence ID" value="NZ_JACZZA010000014.1"/>
</dbReference>
<evidence type="ECO:0000256" key="2">
    <source>
        <dbReference type="SAM" id="SignalP"/>
    </source>
</evidence>
<feature type="compositionally biased region" description="Polar residues" evidence="1">
    <location>
        <begin position="114"/>
        <end position="132"/>
    </location>
</feature>